<dbReference type="EMBL" id="CP021780">
    <property type="protein sequence ID" value="ASA25761.1"/>
    <property type="molecule type" value="Genomic_DNA"/>
</dbReference>
<name>A0A2Z2KWE2_9BACL</name>
<dbReference type="AlphaFoldDB" id="A0A2Z2KWE2"/>
<dbReference type="InterPro" id="IPR025352">
    <property type="entry name" value="DUF4256"/>
</dbReference>
<evidence type="ECO:0000313" key="1">
    <source>
        <dbReference type="EMBL" id="ASA25761.1"/>
    </source>
</evidence>
<evidence type="ECO:0000313" key="2">
    <source>
        <dbReference type="Proteomes" id="UP000249890"/>
    </source>
</evidence>
<keyword evidence="2" id="KW-1185">Reference proteome</keyword>
<accession>A0A2Z2KWE2</accession>
<organism evidence="1 2">
    <name type="scientific">Paenibacillus donghaensis</name>
    <dbReference type="NCBI Taxonomy" id="414771"/>
    <lineage>
        <taxon>Bacteria</taxon>
        <taxon>Bacillati</taxon>
        <taxon>Bacillota</taxon>
        <taxon>Bacilli</taxon>
        <taxon>Bacillales</taxon>
        <taxon>Paenibacillaceae</taxon>
        <taxon>Paenibacillus</taxon>
    </lineage>
</organism>
<dbReference type="OrthoDB" id="8442276at2"/>
<dbReference type="Pfam" id="PF14066">
    <property type="entry name" value="DUF4256"/>
    <property type="match status" value="1"/>
</dbReference>
<protein>
    <recommendedName>
        <fullName evidence="3">DUF4256 domain-containing protein</fullName>
    </recommendedName>
</protein>
<dbReference type="Proteomes" id="UP000249890">
    <property type="component" value="Chromosome"/>
</dbReference>
<reference evidence="1 2" key="1">
    <citation type="submission" date="2017-06" db="EMBL/GenBank/DDBJ databases">
        <title>Complete genome sequence of Paenibacillus donghaensis KCTC 13049T isolated from East Sea sediment, South Korea.</title>
        <authorList>
            <person name="Jung B.K."/>
            <person name="Hong S.-J."/>
            <person name="Shin J.-H."/>
        </authorList>
    </citation>
    <scope>NUCLEOTIDE SEQUENCE [LARGE SCALE GENOMIC DNA]</scope>
    <source>
        <strain evidence="1 2">KCTC 13049</strain>
    </source>
</reference>
<evidence type="ECO:0008006" key="3">
    <source>
        <dbReference type="Google" id="ProtNLM"/>
    </source>
</evidence>
<sequence>MVNEKKELFLEQQEALLGVLKARFEKNMNRHEGLEWDKVKLKLEADKGKLWSVHEMERTGGEPDVVGYDEESGEYIVCDCSVESPKGRRSVCYDVEALNARKQNKPENSAMEMAAELGIELLTEEQYRELQKLGDFDTKTSSWVRTPSDIRKLGGAIFADFRYGQVFVYHNGAESYYGARGFRGLLRV</sequence>
<dbReference type="KEGG" id="pdh:B9T62_36555"/>
<proteinExistence type="predicted"/>
<dbReference type="RefSeq" id="WP_087919722.1">
    <property type="nucleotide sequence ID" value="NZ_CP021780.1"/>
</dbReference>
<gene>
    <name evidence="1" type="ORF">B9T62_36555</name>
</gene>